<proteinExistence type="predicted"/>
<dbReference type="AlphaFoldDB" id="A0A0A9HRQ6"/>
<protein>
    <submittedName>
        <fullName evidence="1">Uncharacterized protein</fullName>
    </submittedName>
</protein>
<accession>A0A0A9HRQ6</accession>
<evidence type="ECO:0000313" key="1">
    <source>
        <dbReference type="EMBL" id="JAE38509.1"/>
    </source>
</evidence>
<sequence length="76" mass="8834">MERDQLHLLLQSAARTSRRRYTGTWARKLHTVLPSDAYFNRRALVQLENMALKSEVVSRRTAPTKRTYVTTTSTLL</sequence>
<reference evidence="1" key="2">
    <citation type="journal article" date="2015" name="Data Brief">
        <title>Shoot transcriptome of the giant reed, Arundo donax.</title>
        <authorList>
            <person name="Barrero R.A."/>
            <person name="Guerrero F.D."/>
            <person name="Moolhuijzen P."/>
            <person name="Goolsby J.A."/>
            <person name="Tidwell J."/>
            <person name="Bellgard S.E."/>
            <person name="Bellgard M.I."/>
        </authorList>
    </citation>
    <scope>NUCLEOTIDE SEQUENCE</scope>
    <source>
        <tissue evidence="1">Shoot tissue taken approximately 20 cm above the soil surface</tissue>
    </source>
</reference>
<organism evidence="1">
    <name type="scientific">Arundo donax</name>
    <name type="common">Giant reed</name>
    <name type="synonym">Donax arundinaceus</name>
    <dbReference type="NCBI Taxonomy" id="35708"/>
    <lineage>
        <taxon>Eukaryota</taxon>
        <taxon>Viridiplantae</taxon>
        <taxon>Streptophyta</taxon>
        <taxon>Embryophyta</taxon>
        <taxon>Tracheophyta</taxon>
        <taxon>Spermatophyta</taxon>
        <taxon>Magnoliopsida</taxon>
        <taxon>Liliopsida</taxon>
        <taxon>Poales</taxon>
        <taxon>Poaceae</taxon>
        <taxon>PACMAD clade</taxon>
        <taxon>Arundinoideae</taxon>
        <taxon>Arundineae</taxon>
        <taxon>Arundo</taxon>
    </lineage>
</organism>
<name>A0A0A9HRQ6_ARUDO</name>
<dbReference type="EMBL" id="GBRH01159387">
    <property type="protein sequence ID" value="JAE38509.1"/>
    <property type="molecule type" value="Transcribed_RNA"/>
</dbReference>
<reference evidence="1" key="1">
    <citation type="submission" date="2014-09" db="EMBL/GenBank/DDBJ databases">
        <authorList>
            <person name="Magalhaes I.L.F."/>
            <person name="Oliveira U."/>
            <person name="Santos F.R."/>
            <person name="Vidigal T.H.D.A."/>
            <person name="Brescovit A.D."/>
            <person name="Santos A.J."/>
        </authorList>
    </citation>
    <scope>NUCLEOTIDE SEQUENCE</scope>
    <source>
        <tissue evidence="1">Shoot tissue taken approximately 20 cm above the soil surface</tissue>
    </source>
</reference>